<organism evidence="2 3">
    <name type="scientific">Biomphalaria pfeifferi</name>
    <name type="common">Bloodfluke planorb</name>
    <name type="synonym">Freshwater snail</name>
    <dbReference type="NCBI Taxonomy" id="112525"/>
    <lineage>
        <taxon>Eukaryota</taxon>
        <taxon>Metazoa</taxon>
        <taxon>Spiralia</taxon>
        <taxon>Lophotrochozoa</taxon>
        <taxon>Mollusca</taxon>
        <taxon>Gastropoda</taxon>
        <taxon>Heterobranchia</taxon>
        <taxon>Euthyneura</taxon>
        <taxon>Panpulmonata</taxon>
        <taxon>Hygrophila</taxon>
        <taxon>Lymnaeoidea</taxon>
        <taxon>Planorbidae</taxon>
        <taxon>Biomphalaria</taxon>
    </lineage>
</organism>
<evidence type="ECO:0000313" key="2">
    <source>
        <dbReference type="EMBL" id="KAK0068851.1"/>
    </source>
</evidence>
<dbReference type="Proteomes" id="UP001233172">
    <property type="component" value="Unassembled WGS sequence"/>
</dbReference>
<feature type="chain" id="PRO_5042150485" evidence="1">
    <location>
        <begin position="21"/>
        <end position="154"/>
    </location>
</feature>
<sequence length="154" mass="16830">MTCALRIALLWSCLQATVSAMTIVSTLPDTTTPYDGCSEENRPTREPCAYCQCDTWTGRREWNCVWATCMAPPCVDAYVPVGGCCSVCPNGSNCKYGDVVIQLNETKRIGDLECRCVQQYMWTPPQSSCRPITTLPPTTSTATTIGLSCKGCFT</sequence>
<keyword evidence="3" id="KW-1185">Reference proteome</keyword>
<feature type="signal peptide" evidence="1">
    <location>
        <begin position="1"/>
        <end position="20"/>
    </location>
</feature>
<protein>
    <submittedName>
        <fullName evidence="2">von Willebrand factor C domain-containing protein 2</fullName>
    </submittedName>
</protein>
<reference evidence="2" key="1">
    <citation type="journal article" date="2023" name="PLoS Negl. Trop. Dis.">
        <title>A genome sequence for Biomphalaria pfeifferi, the major vector snail for the human-infecting parasite Schistosoma mansoni.</title>
        <authorList>
            <person name="Bu L."/>
            <person name="Lu L."/>
            <person name="Laidemitt M.R."/>
            <person name="Zhang S.M."/>
            <person name="Mutuku M."/>
            <person name="Mkoji G."/>
            <person name="Steinauer M."/>
            <person name="Loker E.S."/>
        </authorList>
    </citation>
    <scope>NUCLEOTIDE SEQUENCE</scope>
    <source>
        <strain evidence="2">KasaAsao</strain>
    </source>
</reference>
<comment type="caution">
    <text evidence="2">The sequence shown here is derived from an EMBL/GenBank/DDBJ whole genome shotgun (WGS) entry which is preliminary data.</text>
</comment>
<evidence type="ECO:0000256" key="1">
    <source>
        <dbReference type="SAM" id="SignalP"/>
    </source>
</evidence>
<proteinExistence type="predicted"/>
<dbReference type="AlphaFoldDB" id="A0AAD8C9E8"/>
<accession>A0AAD8C9E8</accession>
<name>A0AAD8C9E8_BIOPF</name>
<gene>
    <name evidence="2" type="ORF">Bpfe_001814</name>
</gene>
<keyword evidence="1" id="KW-0732">Signal</keyword>
<evidence type="ECO:0000313" key="3">
    <source>
        <dbReference type="Proteomes" id="UP001233172"/>
    </source>
</evidence>
<dbReference type="EMBL" id="JASAOG010000004">
    <property type="protein sequence ID" value="KAK0068851.1"/>
    <property type="molecule type" value="Genomic_DNA"/>
</dbReference>
<reference evidence="2" key="2">
    <citation type="submission" date="2023-04" db="EMBL/GenBank/DDBJ databases">
        <authorList>
            <person name="Bu L."/>
            <person name="Lu L."/>
            <person name="Laidemitt M.R."/>
            <person name="Zhang S.M."/>
            <person name="Mutuku M."/>
            <person name="Mkoji G."/>
            <person name="Steinauer M."/>
            <person name="Loker E.S."/>
        </authorList>
    </citation>
    <scope>NUCLEOTIDE SEQUENCE</scope>
    <source>
        <strain evidence="2">KasaAsao</strain>
        <tissue evidence="2">Whole Snail</tissue>
    </source>
</reference>